<dbReference type="InterPro" id="IPR006935">
    <property type="entry name" value="Helicase/UvrB_N"/>
</dbReference>
<comment type="caution">
    <text evidence="7">The sequence shown here is derived from an EMBL/GenBank/DDBJ whole genome shotgun (WGS) entry which is preliminary data.</text>
</comment>
<protein>
    <submittedName>
        <fullName evidence="7">Helicase</fullName>
    </submittedName>
</protein>
<dbReference type="GO" id="GO:0016787">
    <property type="term" value="F:hydrolase activity"/>
    <property type="evidence" value="ECO:0007669"/>
    <property type="project" value="UniProtKB-KW"/>
</dbReference>
<dbReference type="PANTHER" id="PTHR11274:SF0">
    <property type="entry name" value="GENERAL TRANSCRIPTION AND DNA REPAIR FACTOR IIH HELICASE SUBUNIT XPB"/>
    <property type="match status" value="1"/>
</dbReference>
<keyword evidence="2" id="KW-0378">Hydrolase</keyword>
<dbReference type="Proteomes" id="UP000610960">
    <property type="component" value="Unassembled WGS sequence"/>
</dbReference>
<gene>
    <name evidence="7" type="ORF">GCM10007981_15440</name>
</gene>
<dbReference type="Pfam" id="PF04851">
    <property type="entry name" value="ResIII"/>
    <property type="match status" value="1"/>
</dbReference>
<dbReference type="Gene3D" id="3.40.1170.30">
    <property type="match status" value="1"/>
</dbReference>
<dbReference type="SMART" id="SM00487">
    <property type="entry name" value="DEXDc"/>
    <property type="match status" value="1"/>
</dbReference>
<dbReference type="Pfam" id="PF18458">
    <property type="entry name" value="XPB_DRD"/>
    <property type="match status" value="1"/>
</dbReference>
<reference evidence="7" key="1">
    <citation type="journal article" date="2014" name="Int. J. Syst. Evol. Microbiol.">
        <title>Complete genome sequence of Corynebacterium casei LMG S-19264T (=DSM 44701T), isolated from a smear-ripened cheese.</title>
        <authorList>
            <consortium name="US DOE Joint Genome Institute (JGI-PGF)"/>
            <person name="Walter F."/>
            <person name="Albersmeier A."/>
            <person name="Kalinowski J."/>
            <person name="Ruckert C."/>
        </authorList>
    </citation>
    <scope>NUCLEOTIDE SEQUENCE</scope>
    <source>
        <strain evidence="7">JCM 10088</strain>
    </source>
</reference>
<dbReference type="GO" id="GO:0003677">
    <property type="term" value="F:DNA binding"/>
    <property type="evidence" value="ECO:0007669"/>
    <property type="project" value="InterPro"/>
</dbReference>
<evidence type="ECO:0000256" key="2">
    <source>
        <dbReference type="ARBA" id="ARBA00022801"/>
    </source>
</evidence>
<keyword evidence="3 7" id="KW-0347">Helicase</keyword>
<keyword evidence="8" id="KW-1185">Reference proteome</keyword>
<evidence type="ECO:0000256" key="4">
    <source>
        <dbReference type="ARBA" id="ARBA00022840"/>
    </source>
</evidence>
<dbReference type="GO" id="GO:0004386">
    <property type="term" value="F:helicase activity"/>
    <property type="evidence" value="ECO:0007669"/>
    <property type="project" value="UniProtKB-KW"/>
</dbReference>
<dbReference type="Gene3D" id="3.40.50.300">
    <property type="entry name" value="P-loop containing nucleotide triphosphate hydrolases"/>
    <property type="match status" value="2"/>
</dbReference>
<dbReference type="InterPro" id="IPR050615">
    <property type="entry name" value="ATP-dep_DNA_Helicase"/>
</dbReference>
<reference evidence="7" key="2">
    <citation type="submission" date="2020-09" db="EMBL/GenBank/DDBJ databases">
        <authorList>
            <person name="Sun Q."/>
            <person name="Ohkuma M."/>
        </authorList>
    </citation>
    <scope>NUCLEOTIDE SEQUENCE</scope>
    <source>
        <strain evidence="7">JCM 10088</strain>
    </source>
</reference>
<evidence type="ECO:0000256" key="3">
    <source>
        <dbReference type="ARBA" id="ARBA00022806"/>
    </source>
</evidence>
<dbReference type="GO" id="GO:0005524">
    <property type="term" value="F:ATP binding"/>
    <property type="evidence" value="ECO:0007669"/>
    <property type="project" value="UniProtKB-KW"/>
</dbReference>
<evidence type="ECO:0000259" key="5">
    <source>
        <dbReference type="PROSITE" id="PS51192"/>
    </source>
</evidence>
<dbReference type="PANTHER" id="PTHR11274">
    <property type="entry name" value="RAD25/XP-B DNA REPAIR HELICASE"/>
    <property type="match status" value="1"/>
</dbReference>
<evidence type="ECO:0000256" key="1">
    <source>
        <dbReference type="ARBA" id="ARBA00022741"/>
    </source>
</evidence>
<proteinExistence type="predicted"/>
<name>A0A830GWL0_9CREN</name>
<dbReference type="InterPro" id="IPR027417">
    <property type="entry name" value="P-loop_NTPase"/>
</dbReference>
<sequence length="442" mass="50537">MLSLEWDGGTVVIRGGKVDLPYAKYDDRAKAYRILAINYPDLTRRLKSMGVQFEDHVMEVEPCMIRPKRDLRLREYQRTALQRWLVGKRGVVVMPTGMGKTHVGVGAITALRVRTLVVVPTIELVEQWADRVSYYLDTRVGKYYGDEKSEGCITVTTYDSAYISIERLGNKYPFIVFDEAHHLPSEGYRQIAELSPAPYRLGLTATPERSDDLHQDLPNLIGPVVYRISVEEARGRYIADFDVETVKVELDENERAKYKELMKKYREFIRRSGISFRKPSDFRVLVKMSGRSRAAREALRAWREARRLAMTAPSKLDAVEEILRRHPNDKAIIFTELSDLSHEVSKRFLLPEVTYETPKEEREAVMAMFRRGDVKAIVTGKVLEEGVDVPDVNIVIILGGTSSERQYVQRIGRALRLKPGKAKIYEVVTTGTREASRRHASA</sequence>
<dbReference type="RefSeq" id="WP_229657733.1">
    <property type="nucleotide sequence ID" value="NZ_BMNL01000003.1"/>
</dbReference>
<evidence type="ECO:0000313" key="7">
    <source>
        <dbReference type="EMBL" id="GGP21871.1"/>
    </source>
</evidence>
<dbReference type="SUPFAM" id="SSF52540">
    <property type="entry name" value="P-loop containing nucleoside triphosphate hydrolases"/>
    <property type="match status" value="1"/>
</dbReference>
<keyword evidence="4" id="KW-0067">ATP-binding</keyword>
<dbReference type="PROSITE" id="PS51192">
    <property type="entry name" value="HELICASE_ATP_BIND_1"/>
    <property type="match status" value="1"/>
</dbReference>
<feature type="domain" description="Helicase C-terminal" evidence="6">
    <location>
        <begin position="315"/>
        <end position="442"/>
    </location>
</feature>
<dbReference type="EMBL" id="BMNL01000003">
    <property type="protein sequence ID" value="GGP21871.1"/>
    <property type="molecule type" value="Genomic_DNA"/>
</dbReference>
<dbReference type="InterPro" id="IPR001650">
    <property type="entry name" value="Helicase_C-like"/>
</dbReference>
<accession>A0A830GWL0</accession>
<dbReference type="PROSITE" id="PS51194">
    <property type="entry name" value="HELICASE_CTER"/>
    <property type="match status" value="1"/>
</dbReference>
<dbReference type="InterPro" id="IPR014001">
    <property type="entry name" value="Helicase_ATP-bd"/>
</dbReference>
<dbReference type="Pfam" id="PF00271">
    <property type="entry name" value="Helicase_C"/>
    <property type="match status" value="1"/>
</dbReference>
<dbReference type="AlphaFoldDB" id="A0A830GWL0"/>
<dbReference type="InterPro" id="IPR040699">
    <property type="entry name" value="XPB_DRD"/>
</dbReference>
<dbReference type="CDD" id="cd17926">
    <property type="entry name" value="DEXHc_RE"/>
    <property type="match status" value="1"/>
</dbReference>
<keyword evidence="1" id="KW-0547">Nucleotide-binding</keyword>
<dbReference type="GO" id="GO:0140097">
    <property type="term" value="F:catalytic activity, acting on DNA"/>
    <property type="evidence" value="ECO:0007669"/>
    <property type="project" value="UniProtKB-ARBA"/>
</dbReference>
<dbReference type="SMART" id="SM00490">
    <property type="entry name" value="HELICc"/>
    <property type="match status" value="1"/>
</dbReference>
<evidence type="ECO:0000313" key="8">
    <source>
        <dbReference type="Proteomes" id="UP000610960"/>
    </source>
</evidence>
<organism evidence="7 8">
    <name type="scientific">Thermocladium modestius</name>
    <dbReference type="NCBI Taxonomy" id="62609"/>
    <lineage>
        <taxon>Archaea</taxon>
        <taxon>Thermoproteota</taxon>
        <taxon>Thermoprotei</taxon>
        <taxon>Thermoproteales</taxon>
        <taxon>Thermoproteaceae</taxon>
        <taxon>Thermocladium</taxon>
    </lineage>
</organism>
<evidence type="ECO:0000259" key="6">
    <source>
        <dbReference type="PROSITE" id="PS51194"/>
    </source>
</evidence>
<feature type="domain" description="Helicase ATP-binding" evidence="5">
    <location>
        <begin position="81"/>
        <end position="225"/>
    </location>
</feature>